<reference evidence="2" key="1">
    <citation type="submission" date="2016-03" db="EMBL/GenBank/DDBJ databases">
        <title>Mechanisms controlling the formation of the plant cell surface in tip-growing cells are functionally conserved among land plants.</title>
        <authorList>
            <person name="Honkanen S."/>
            <person name="Jones V.A."/>
            <person name="Morieri G."/>
            <person name="Champion C."/>
            <person name="Hetherington A.J."/>
            <person name="Kelly S."/>
            <person name="Saint-Marcoux D."/>
            <person name="Proust H."/>
            <person name="Prescott H."/>
            <person name="Dolan L."/>
        </authorList>
    </citation>
    <scope>NUCLEOTIDE SEQUENCE [LARGE SCALE GENOMIC DNA]</scope>
    <source>
        <tissue evidence="2">Whole gametophyte</tissue>
    </source>
</reference>
<name>A0A176W3D3_MARPO</name>
<evidence type="ECO:0000313" key="2">
    <source>
        <dbReference type="EMBL" id="OAE26955.1"/>
    </source>
</evidence>
<evidence type="ECO:0000313" key="3">
    <source>
        <dbReference type="Proteomes" id="UP000077202"/>
    </source>
</evidence>
<accession>A0A176W3D3</accession>
<sequence length="209" mass="23789">MDRAKLVEPMLKNVGNRKAFFFSKVEIMQIRFGAFPRRKIDLLLGSSAIACSKWLLFDSKALGTAMKRSHSSLTKNDIEKFWRVKQSTFRRHLRQAQKDAFMARSITIAEDAASESGLTGSDHGESDDEVTATTPSSRKSSTSDTKIDWWTKSRWAFLNEPPIIGKKHDRYTAQFHLEGMNSDPDVDVYSNPGRKMRRRGSLPAMPFKL</sequence>
<feature type="region of interest" description="Disordered" evidence="1">
    <location>
        <begin position="114"/>
        <end position="143"/>
    </location>
</feature>
<dbReference type="PANTHER" id="PTHR33872:SF2">
    <property type="entry name" value="DNA POLYMERASE EPSILON CATALYTIC SUBUNIT A"/>
    <property type="match status" value="1"/>
</dbReference>
<organism evidence="2 3">
    <name type="scientific">Marchantia polymorpha subsp. ruderalis</name>
    <dbReference type="NCBI Taxonomy" id="1480154"/>
    <lineage>
        <taxon>Eukaryota</taxon>
        <taxon>Viridiplantae</taxon>
        <taxon>Streptophyta</taxon>
        <taxon>Embryophyta</taxon>
        <taxon>Marchantiophyta</taxon>
        <taxon>Marchantiopsida</taxon>
        <taxon>Marchantiidae</taxon>
        <taxon>Marchantiales</taxon>
        <taxon>Marchantiaceae</taxon>
        <taxon>Marchantia</taxon>
    </lineage>
</organism>
<proteinExistence type="predicted"/>
<evidence type="ECO:0000256" key="1">
    <source>
        <dbReference type="SAM" id="MobiDB-lite"/>
    </source>
</evidence>
<comment type="caution">
    <text evidence="2">The sequence shown here is derived from an EMBL/GenBank/DDBJ whole genome shotgun (WGS) entry which is preliminary data.</text>
</comment>
<feature type="compositionally biased region" description="Polar residues" evidence="1">
    <location>
        <begin position="131"/>
        <end position="143"/>
    </location>
</feature>
<dbReference type="PANTHER" id="PTHR33872">
    <property type="entry name" value="DNA POLYMERASE EPSILON CATALYTIC SUBUNIT A"/>
    <property type="match status" value="1"/>
</dbReference>
<dbReference type="AlphaFoldDB" id="A0A176W3D3"/>
<protein>
    <submittedName>
        <fullName evidence="2">Uncharacterized protein</fullName>
    </submittedName>
</protein>
<gene>
    <name evidence="2" type="ORF">AXG93_2277s1080</name>
</gene>
<dbReference type="EMBL" id="LVLJ01002026">
    <property type="protein sequence ID" value="OAE26955.1"/>
    <property type="molecule type" value="Genomic_DNA"/>
</dbReference>
<feature type="region of interest" description="Disordered" evidence="1">
    <location>
        <begin position="182"/>
        <end position="209"/>
    </location>
</feature>
<dbReference type="Proteomes" id="UP000077202">
    <property type="component" value="Unassembled WGS sequence"/>
</dbReference>
<keyword evidence="3" id="KW-1185">Reference proteome</keyword>